<dbReference type="EMBL" id="DS022308">
    <property type="protein sequence ID" value="OAJ42565.1"/>
    <property type="molecule type" value="Genomic_DNA"/>
</dbReference>
<reference evidence="8 9" key="2">
    <citation type="submission" date="2016-05" db="EMBL/GenBank/DDBJ databases">
        <title>Lineage-specific infection strategies underlie the spectrum of fungal disease in amphibians.</title>
        <authorList>
            <person name="Cuomo C.A."/>
            <person name="Farrer R.A."/>
            <person name="James T."/>
            <person name="Longcore J."/>
            <person name="Birren B."/>
        </authorList>
    </citation>
    <scope>NUCLEOTIDE SEQUENCE [LARGE SCALE GENOMIC DNA]</scope>
    <source>
        <strain evidence="8 9">JEL423</strain>
    </source>
</reference>
<gene>
    <name evidence="8" type="ORF">BDEG_26013</name>
</gene>
<dbReference type="Proteomes" id="UP000077115">
    <property type="component" value="Unassembled WGS sequence"/>
</dbReference>
<dbReference type="AlphaFoldDB" id="A0A177WSE4"/>
<dbReference type="GO" id="GO:0034477">
    <property type="term" value="P:U6 snRNA 3'-end processing"/>
    <property type="evidence" value="ECO:0007669"/>
    <property type="project" value="InterPro"/>
</dbReference>
<evidence type="ECO:0000256" key="6">
    <source>
        <dbReference type="ARBA" id="ARBA00030030"/>
    </source>
</evidence>
<dbReference type="VEuPathDB" id="FungiDB:BDEG_26013"/>
<dbReference type="Gene3D" id="3.90.1140.10">
    <property type="entry name" value="Cyclic phosphodiesterase"/>
    <property type="match status" value="1"/>
</dbReference>
<evidence type="ECO:0000256" key="7">
    <source>
        <dbReference type="SAM" id="MobiDB-lite"/>
    </source>
</evidence>
<evidence type="ECO:0000256" key="2">
    <source>
        <dbReference type="ARBA" id="ARBA00022801"/>
    </source>
</evidence>
<protein>
    <recommendedName>
        <fullName evidence="5">U6 snRNA phosphodiesterase 1</fullName>
    </recommendedName>
    <alternativeName>
        <fullName evidence="6">3'-5' RNA exonuclease USB1</fullName>
    </alternativeName>
</protein>
<evidence type="ECO:0000256" key="1">
    <source>
        <dbReference type="ARBA" id="ARBA00022722"/>
    </source>
</evidence>
<dbReference type="Pfam" id="PF09749">
    <property type="entry name" value="HVSL"/>
    <property type="match status" value="1"/>
</dbReference>
<keyword evidence="4" id="KW-0539">Nucleus</keyword>
<evidence type="ECO:0000313" key="8">
    <source>
        <dbReference type="EMBL" id="OAJ42565.1"/>
    </source>
</evidence>
<dbReference type="PANTHER" id="PTHR13522">
    <property type="entry name" value="U6 SNRNA PHOSPHODIESTERASE 1"/>
    <property type="match status" value="1"/>
</dbReference>
<reference evidence="8 9" key="1">
    <citation type="submission" date="2006-10" db="EMBL/GenBank/DDBJ databases">
        <title>The Genome Sequence of Batrachochytrium dendrobatidis JEL423.</title>
        <authorList>
            <consortium name="The Broad Institute Genome Sequencing Platform"/>
            <person name="Birren B."/>
            <person name="Lander E."/>
            <person name="Galagan J."/>
            <person name="Cuomo C."/>
            <person name="Devon K."/>
            <person name="Jaffe D."/>
            <person name="Butler J."/>
            <person name="Alvarez P."/>
            <person name="Gnerre S."/>
            <person name="Grabherr M."/>
            <person name="Kleber M."/>
            <person name="Mauceli E."/>
            <person name="Brockman W."/>
            <person name="Young S."/>
            <person name="LaButti K."/>
            <person name="Sykes S."/>
            <person name="DeCaprio D."/>
            <person name="Crawford M."/>
            <person name="Koehrsen M."/>
            <person name="Engels R."/>
            <person name="Montgomery P."/>
            <person name="Pearson M."/>
            <person name="Howarth C."/>
            <person name="Larson L."/>
            <person name="White J."/>
            <person name="O'Leary S."/>
            <person name="Kodira C."/>
            <person name="Zeng Q."/>
            <person name="Yandava C."/>
            <person name="Alvarado L."/>
            <person name="Longcore J."/>
            <person name="James T."/>
        </authorList>
    </citation>
    <scope>NUCLEOTIDE SEQUENCE [LARGE SCALE GENOMIC DNA]</scope>
    <source>
        <strain evidence="8 9">JEL423</strain>
    </source>
</reference>
<dbReference type="PANTHER" id="PTHR13522:SF3">
    <property type="entry name" value="U6 SNRNA PHOSPHODIESTERASE 1"/>
    <property type="match status" value="1"/>
</dbReference>
<sequence length="157" mass="17938">MPKDTHRHQSPSTGSTWPLGNKKKSNSLNADRLKPNAIQTTVSKASIVDKPNAPVPVRTVAHIEGNWATYIYIPIELQEDLQAELKDWIKQATTQFPSWHSHIQLDSNDSLGLHVSLCQTAYLKVFQIDRFMALLEQQIGLQSRYLLVYTLIEYCRH</sequence>
<dbReference type="GO" id="GO:0000175">
    <property type="term" value="F:3'-5'-RNA exonuclease activity"/>
    <property type="evidence" value="ECO:0007669"/>
    <property type="project" value="TreeGrafter"/>
</dbReference>
<keyword evidence="1" id="KW-0540">Nuclease</keyword>
<organism evidence="8 9">
    <name type="scientific">Batrachochytrium dendrobatidis (strain JEL423)</name>
    <dbReference type="NCBI Taxonomy" id="403673"/>
    <lineage>
        <taxon>Eukaryota</taxon>
        <taxon>Fungi</taxon>
        <taxon>Fungi incertae sedis</taxon>
        <taxon>Chytridiomycota</taxon>
        <taxon>Chytridiomycota incertae sedis</taxon>
        <taxon>Chytridiomycetes</taxon>
        <taxon>Rhizophydiales</taxon>
        <taxon>Rhizophydiales incertae sedis</taxon>
        <taxon>Batrachochytrium</taxon>
    </lineage>
</organism>
<evidence type="ECO:0000313" key="9">
    <source>
        <dbReference type="Proteomes" id="UP000077115"/>
    </source>
</evidence>
<accession>A0A177WSE4</accession>
<evidence type="ECO:0000256" key="3">
    <source>
        <dbReference type="ARBA" id="ARBA00023239"/>
    </source>
</evidence>
<evidence type="ECO:0000256" key="4">
    <source>
        <dbReference type="ARBA" id="ARBA00023242"/>
    </source>
</evidence>
<name>A0A177WSE4_BATDL</name>
<dbReference type="GO" id="GO:0005634">
    <property type="term" value="C:nucleus"/>
    <property type="evidence" value="ECO:0007669"/>
    <property type="project" value="TreeGrafter"/>
</dbReference>
<evidence type="ECO:0000256" key="5">
    <source>
        <dbReference type="ARBA" id="ARBA00029543"/>
    </source>
</evidence>
<proteinExistence type="predicted"/>
<keyword evidence="2" id="KW-0378">Hydrolase</keyword>
<dbReference type="eggNOG" id="KOG3102">
    <property type="taxonomic scope" value="Eukaryota"/>
</dbReference>
<dbReference type="GO" id="GO:0016829">
    <property type="term" value="F:lyase activity"/>
    <property type="evidence" value="ECO:0007669"/>
    <property type="project" value="UniProtKB-KW"/>
</dbReference>
<keyword evidence="3" id="KW-0456">Lyase</keyword>
<feature type="region of interest" description="Disordered" evidence="7">
    <location>
        <begin position="1"/>
        <end position="35"/>
    </location>
</feature>
<dbReference type="InterPro" id="IPR027521">
    <property type="entry name" value="Usb1"/>
</dbReference>